<comment type="cofactor">
    <cofactor evidence="1">
        <name>Zn(2+)</name>
        <dbReference type="ChEBI" id="CHEBI:29105"/>
    </cofactor>
</comment>
<dbReference type="InterPro" id="IPR036291">
    <property type="entry name" value="NAD(P)-bd_dom_sf"/>
</dbReference>
<gene>
    <name evidence="9" type="primary">adh-1_0</name>
    <name evidence="9" type="ORF">LOC62_03G004243</name>
</gene>
<accession>A0AAF1BH68</accession>
<evidence type="ECO:0000313" key="10">
    <source>
        <dbReference type="Proteomes" id="UP000827549"/>
    </source>
</evidence>
<dbReference type="Gene3D" id="3.90.180.10">
    <property type="entry name" value="Medium-chain alcohol dehydrogenases, catalytic domain"/>
    <property type="match status" value="1"/>
</dbReference>
<evidence type="ECO:0000259" key="8">
    <source>
        <dbReference type="SMART" id="SM00829"/>
    </source>
</evidence>
<evidence type="ECO:0000256" key="4">
    <source>
        <dbReference type="ARBA" id="ARBA00022723"/>
    </source>
</evidence>
<proteinExistence type="inferred from homology"/>
<evidence type="ECO:0000256" key="1">
    <source>
        <dbReference type="ARBA" id="ARBA00001947"/>
    </source>
</evidence>
<dbReference type="GO" id="GO:0005737">
    <property type="term" value="C:cytoplasm"/>
    <property type="evidence" value="ECO:0007669"/>
    <property type="project" value="TreeGrafter"/>
</dbReference>
<keyword evidence="10" id="KW-1185">Reference proteome</keyword>
<keyword evidence="6" id="KW-0560">Oxidoreductase</keyword>
<dbReference type="GeneID" id="87807482"/>
<dbReference type="GO" id="GO:0046872">
    <property type="term" value="F:metal ion binding"/>
    <property type="evidence" value="ECO:0007669"/>
    <property type="project" value="UniProtKB-KW"/>
</dbReference>
<reference evidence="9" key="1">
    <citation type="submission" date="2023-10" db="EMBL/GenBank/DDBJ databases">
        <authorList>
            <person name="Noh H."/>
        </authorList>
    </citation>
    <scope>NUCLEOTIDE SEQUENCE</scope>
    <source>
        <strain evidence="9">DUCC4014</strain>
    </source>
</reference>
<keyword evidence="5" id="KW-0862">Zinc</keyword>
<evidence type="ECO:0000256" key="2">
    <source>
        <dbReference type="ARBA" id="ARBA00008072"/>
    </source>
</evidence>
<dbReference type="Pfam" id="PF00107">
    <property type="entry name" value="ADH_zinc_N"/>
    <property type="match status" value="1"/>
</dbReference>
<evidence type="ECO:0000256" key="7">
    <source>
        <dbReference type="ARBA" id="ARBA00023027"/>
    </source>
</evidence>
<evidence type="ECO:0000313" key="9">
    <source>
        <dbReference type="EMBL" id="WOO80726.1"/>
    </source>
</evidence>
<dbReference type="Proteomes" id="UP000827549">
    <property type="component" value="Chromosome 3"/>
</dbReference>
<comment type="similarity">
    <text evidence="2">Belongs to the zinc-containing alcohol dehydrogenase family.</text>
</comment>
<dbReference type="FunFam" id="3.40.50.720:FF:000039">
    <property type="entry name" value="Alcohol dehydrogenase AdhP"/>
    <property type="match status" value="1"/>
</dbReference>
<dbReference type="EMBL" id="CP086716">
    <property type="protein sequence ID" value="WOO80726.1"/>
    <property type="molecule type" value="Genomic_DNA"/>
</dbReference>
<protein>
    <recommendedName>
        <fullName evidence="3">alcohol dehydrogenase</fullName>
        <ecNumber evidence="3">1.1.1.1</ecNumber>
    </recommendedName>
</protein>
<evidence type="ECO:0000256" key="3">
    <source>
        <dbReference type="ARBA" id="ARBA00013190"/>
    </source>
</evidence>
<dbReference type="GO" id="GO:0004022">
    <property type="term" value="F:alcohol dehydrogenase (NAD+) activity"/>
    <property type="evidence" value="ECO:0007669"/>
    <property type="project" value="UniProtKB-EC"/>
</dbReference>
<dbReference type="InterPro" id="IPR020843">
    <property type="entry name" value="ER"/>
</dbReference>
<keyword evidence="4" id="KW-0479">Metal-binding</keyword>
<dbReference type="Gene3D" id="3.40.50.720">
    <property type="entry name" value="NAD(P)-binding Rossmann-like Domain"/>
    <property type="match status" value="1"/>
</dbReference>
<dbReference type="EC" id="1.1.1.1" evidence="3"/>
<evidence type="ECO:0000256" key="5">
    <source>
        <dbReference type="ARBA" id="ARBA00022833"/>
    </source>
</evidence>
<dbReference type="RefSeq" id="XP_062626758.1">
    <property type="nucleotide sequence ID" value="XM_062770774.1"/>
</dbReference>
<keyword evidence="7" id="KW-0520">NAD</keyword>
<name>A0AAF1BH68_9TREE</name>
<dbReference type="SUPFAM" id="SSF50129">
    <property type="entry name" value="GroES-like"/>
    <property type="match status" value="1"/>
</dbReference>
<dbReference type="AlphaFoldDB" id="A0AAF1BH68"/>
<feature type="domain" description="Enoyl reductase (ER)" evidence="8">
    <location>
        <begin position="21"/>
        <end position="352"/>
    </location>
</feature>
<dbReference type="SMART" id="SM00829">
    <property type="entry name" value="PKS_ER"/>
    <property type="match status" value="1"/>
</dbReference>
<organism evidence="9 10">
    <name type="scientific">Vanrija pseudolonga</name>
    <dbReference type="NCBI Taxonomy" id="143232"/>
    <lineage>
        <taxon>Eukaryota</taxon>
        <taxon>Fungi</taxon>
        <taxon>Dikarya</taxon>
        <taxon>Basidiomycota</taxon>
        <taxon>Agaricomycotina</taxon>
        <taxon>Tremellomycetes</taxon>
        <taxon>Trichosporonales</taxon>
        <taxon>Trichosporonaceae</taxon>
        <taxon>Vanrija</taxon>
    </lineage>
</organism>
<dbReference type="InterPro" id="IPR013154">
    <property type="entry name" value="ADH-like_N"/>
</dbReference>
<sequence>MTLHETIPKTHLAAVYSPDTGRTTIETIPTPQQKDLAPGQALVRVLYSGVCGSDINLNAAAKAAKREMVVGHEGTGILVALNDPLCRLAPGAKVGVKYIADTCNQCDFCLKGNDMLCPEMKAHGRHVPGTFQQYVIAYTSQLAPLPDRMSLIHAAPILCGGVTVYKALRDGGVEPGDWVSIPGAGGGCGLLAIQYAKYFGLNTIAVDTGGDKEHLSMAQGADKWVDFELTGDDLVKEVKSATPDGFGPHASIICSPRGEAYPPALASLRPGGTAVLVGLPEGYALPVDVCLSIREKKHVKACFVGNRQEAVDALRIAATGAVRCPVAVRPLGDLQAVYDEMLAGTLFGRVVIDLWA</sequence>
<evidence type="ECO:0000256" key="6">
    <source>
        <dbReference type="ARBA" id="ARBA00023002"/>
    </source>
</evidence>
<dbReference type="Pfam" id="PF08240">
    <property type="entry name" value="ADH_N"/>
    <property type="match status" value="1"/>
</dbReference>
<dbReference type="InterPro" id="IPR011032">
    <property type="entry name" value="GroES-like_sf"/>
</dbReference>
<dbReference type="SUPFAM" id="SSF51735">
    <property type="entry name" value="NAD(P)-binding Rossmann-fold domains"/>
    <property type="match status" value="1"/>
</dbReference>
<dbReference type="InterPro" id="IPR013149">
    <property type="entry name" value="ADH-like_C"/>
</dbReference>
<dbReference type="PANTHER" id="PTHR42940">
    <property type="entry name" value="ALCOHOL DEHYDROGENASE 1-RELATED"/>
    <property type="match status" value="1"/>
</dbReference>
<dbReference type="PANTHER" id="PTHR42940:SF3">
    <property type="entry name" value="ALCOHOL DEHYDROGENASE 1-RELATED"/>
    <property type="match status" value="1"/>
</dbReference>